<dbReference type="RefSeq" id="WP_268447168.1">
    <property type="nucleotide sequence ID" value="NZ_JALAQA010000008.1"/>
</dbReference>
<name>A0AAP3CU10_BACMO</name>
<protein>
    <recommendedName>
        <fullName evidence="3">Fur-regulated basic protein FbpA</fullName>
    </recommendedName>
</protein>
<sequence>MIKESRLPFIEALVSLGCYEGANGAALYDMSVSELTKLLVETRCKLVRK</sequence>
<organism evidence="1 2">
    <name type="scientific">Bacillus mojavensis</name>
    <dbReference type="NCBI Taxonomy" id="72360"/>
    <lineage>
        <taxon>Bacteria</taxon>
        <taxon>Bacillati</taxon>
        <taxon>Bacillota</taxon>
        <taxon>Bacilli</taxon>
        <taxon>Bacillales</taxon>
        <taxon>Bacillaceae</taxon>
        <taxon>Bacillus</taxon>
    </lineage>
</organism>
<evidence type="ECO:0000313" key="1">
    <source>
        <dbReference type="EMBL" id="MCY8511246.1"/>
    </source>
</evidence>
<comment type="caution">
    <text evidence="1">The sequence shown here is derived from an EMBL/GenBank/DDBJ whole genome shotgun (WGS) entry which is preliminary data.</text>
</comment>
<accession>A0AAP3CU10</accession>
<proteinExistence type="predicted"/>
<dbReference type="Proteomes" id="UP001075387">
    <property type="component" value="Unassembled WGS sequence"/>
</dbReference>
<dbReference type="AlphaFoldDB" id="A0AAP3CU10"/>
<dbReference type="EMBL" id="JALAQA010000008">
    <property type="protein sequence ID" value="MCY8511246.1"/>
    <property type="molecule type" value="Genomic_DNA"/>
</dbReference>
<evidence type="ECO:0000313" key="2">
    <source>
        <dbReference type="Proteomes" id="UP001075387"/>
    </source>
</evidence>
<reference evidence="1" key="1">
    <citation type="submission" date="2022-02" db="EMBL/GenBank/DDBJ databases">
        <title>Crop Bioprotection Bacillus Genome Sequencing.</title>
        <authorList>
            <person name="Dunlap C."/>
        </authorList>
    </citation>
    <scope>NUCLEOTIDE SEQUENCE</scope>
    <source>
        <strain evidence="1">CK3O2B-54A</strain>
    </source>
</reference>
<gene>
    <name evidence="1" type="ORF">MOD07_17055</name>
</gene>
<evidence type="ECO:0008006" key="3">
    <source>
        <dbReference type="Google" id="ProtNLM"/>
    </source>
</evidence>